<reference evidence="2 3" key="1">
    <citation type="submission" date="2019-05" db="EMBL/GenBank/DDBJ databases">
        <title>Psychrobacillus vulpis sp. nov., a new species isolated from feces of a red fox that inhabits in The Tablas de Daimiel Natural Park, Albacete, Spain.</title>
        <authorList>
            <person name="Rodriguez M."/>
            <person name="Reina J.C."/>
            <person name="Bejar V."/>
            <person name="Llamas I."/>
        </authorList>
    </citation>
    <scope>NUCLEOTIDE SEQUENCE [LARGE SCALE GENOMIC DNA]</scope>
    <source>
        <strain evidence="2 3">NHI-2</strain>
    </source>
</reference>
<dbReference type="OrthoDB" id="9788881at2"/>
<name>A0A544TLG9_9BACI</name>
<dbReference type="InterPro" id="IPR036515">
    <property type="entry name" value="Transposase_17_sf"/>
</dbReference>
<dbReference type="PANTHER" id="PTHR34322">
    <property type="entry name" value="TRANSPOSASE, Y1_TNP DOMAIN-CONTAINING"/>
    <property type="match status" value="1"/>
</dbReference>
<keyword evidence="3" id="KW-1185">Reference proteome</keyword>
<evidence type="ECO:0000313" key="2">
    <source>
        <dbReference type="EMBL" id="TQR18296.1"/>
    </source>
</evidence>
<evidence type="ECO:0000313" key="3">
    <source>
        <dbReference type="Proteomes" id="UP000318937"/>
    </source>
</evidence>
<dbReference type="NCBIfam" id="NF047646">
    <property type="entry name" value="REP_Tyr_transpos"/>
    <property type="match status" value="1"/>
</dbReference>
<comment type="caution">
    <text evidence="2">The sequence shown here is derived from an EMBL/GenBank/DDBJ whole genome shotgun (WGS) entry which is preliminary data.</text>
</comment>
<dbReference type="Proteomes" id="UP000318937">
    <property type="component" value="Unassembled WGS sequence"/>
</dbReference>
<dbReference type="EMBL" id="VDGG01000003">
    <property type="protein sequence ID" value="TQR18296.1"/>
    <property type="molecule type" value="Genomic_DNA"/>
</dbReference>
<dbReference type="GO" id="GO:0006313">
    <property type="term" value="P:DNA transposition"/>
    <property type="evidence" value="ECO:0007669"/>
    <property type="project" value="InterPro"/>
</dbReference>
<dbReference type="PANTHER" id="PTHR34322:SF2">
    <property type="entry name" value="TRANSPOSASE IS200-LIKE DOMAIN-CONTAINING PROTEIN"/>
    <property type="match status" value="1"/>
</dbReference>
<dbReference type="SUPFAM" id="SSF143422">
    <property type="entry name" value="Transposase IS200-like"/>
    <property type="match status" value="1"/>
</dbReference>
<protein>
    <submittedName>
        <fullName evidence="2">Transposase</fullName>
    </submittedName>
</protein>
<dbReference type="RefSeq" id="WP_142605236.1">
    <property type="nucleotide sequence ID" value="NZ_VDGG01000003.1"/>
</dbReference>
<sequence length="194" mass="23289">MGRMRRVWQPEIFYHVTMRGNNRQNIFLDEGDFALFFRALHYTHEKYPFTIIAYCIMNNHYHLLIRSPKVPLSNVMAIINKRYSESFKRKYNYSGQLYETRFFANMVVDPISLLNVSSYIHQNPLETTKALIDKMENYPYSSYQYYANQTKTKPSFINTQLLPSFLEQYPEIVAENYCTYCENFRMEEENPLLV</sequence>
<proteinExistence type="predicted"/>
<dbReference type="InterPro" id="IPR002686">
    <property type="entry name" value="Transposase_17"/>
</dbReference>
<dbReference type="GO" id="GO:0003677">
    <property type="term" value="F:DNA binding"/>
    <property type="evidence" value="ECO:0007669"/>
    <property type="project" value="InterPro"/>
</dbReference>
<dbReference type="Gene3D" id="3.30.70.1290">
    <property type="entry name" value="Transposase IS200-like"/>
    <property type="match status" value="1"/>
</dbReference>
<dbReference type="SMART" id="SM01321">
    <property type="entry name" value="Y1_Tnp"/>
    <property type="match status" value="1"/>
</dbReference>
<accession>A0A544TLG9</accession>
<dbReference type="GO" id="GO:0004803">
    <property type="term" value="F:transposase activity"/>
    <property type="evidence" value="ECO:0007669"/>
    <property type="project" value="InterPro"/>
</dbReference>
<dbReference type="Pfam" id="PF01797">
    <property type="entry name" value="Y1_Tnp"/>
    <property type="match status" value="1"/>
</dbReference>
<gene>
    <name evidence="2" type="ORF">FG383_02340</name>
</gene>
<organism evidence="2 3">
    <name type="scientific">Psychrobacillus soli</name>
    <dbReference type="NCBI Taxonomy" id="1543965"/>
    <lineage>
        <taxon>Bacteria</taxon>
        <taxon>Bacillati</taxon>
        <taxon>Bacillota</taxon>
        <taxon>Bacilli</taxon>
        <taxon>Bacillales</taxon>
        <taxon>Bacillaceae</taxon>
        <taxon>Psychrobacillus</taxon>
    </lineage>
</organism>
<evidence type="ECO:0000259" key="1">
    <source>
        <dbReference type="SMART" id="SM01321"/>
    </source>
</evidence>
<dbReference type="AlphaFoldDB" id="A0A544TLG9"/>
<feature type="domain" description="Transposase IS200-like" evidence="1">
    <location>
        <begin position="9"/>
        <end position="123"/>
    </location>
</feature>